<feature type="repeat" description="ANK" evidence="3">
    <location>
        <begin position="1"/>
        <end position="27"/>
    </location>
</feature>
<dbReference type="GO" id="GO:0004842">
    <property type="term" value="F:ubiquitin-protein transferase activity"/>
    <property type="evidence" value="ECO:0007669"/>
    <property type="project" value="TreeGrafter"/>
</dbReference>
<organism evidence="4">
    <name type="scientific">Rosellinia necatrix</name>
    <name type="common">White root-rot fungus</name>
    <dbReference type="NCBI Taxonomy" id="77044"/>
    <lineage>
        <taxon>Eukaryota</taxon>
        <taxon>Fungi</taxon>
        <taxon>Dikarya</taxon>
        <taxon>Ascomycota</taxon>
        <taxon>Pezizomycotina</taxon>
        <taxon>Sordariomycetes</taxon>
        <taxon>Xylariomycetidae</taxon>
        <taxon>Xylariales</taxon>
        <taxon>Xylariaceae</taxon>
        <taxon>Rosellinia</taxon>
    </lineage>
</organism>
<dbReference type="GO" id="GO:0085020">
    <property type="term" value="P:protein K6-linked ubiquitination"/>
    <property type="evidence" value="ECO:0007669"/>
    <property type="project" value="TreeGrafter"/>
</dbReference>
<reference evidence="4" key="1">
    <citation type="submission" date="2016-03" db="EMBL/GenBank/DDBJ databases">
        <title>Draft genome sequence of Rosellinia necatrix.</title>
        <authorList>
            <person name="Kanematsu S."/>
        </authorList>
    </citation>
    <scope>NUCLEOTIDE SEQUENCE [LARGE SCALE GENOMIC DNA]</scope>
    <source>
        <strain evidence="4">W97</strain>
    </source>
</reference>
<dbReference type="Proteomes" id="UP000054516">
    <property type="component" value="Unassembled WGS sequence"/>
</dbReference>
<keyword evidence="5" id="KW-1185">Reference proteome</keyword>
<dbReference type="Pfam" id="PF12796">
    <property type="entry name" value="Ank_2"/>
    <property type="match status" value="1"/>
</dbReference>
<keyword evidence="1" id="KW-0677">Repeat</keyword>
<dbReference type="InterPro" id="IPR002110">
    <property type="entry name" value="Ankyrin_rpt"/>
</dbReference>
<dbReference type="OrthoDB" id="426293at2759"/>
<dbReference type="PROSITE" id="PS50088">
    <property type="entry name" value="ANK_REPEAT"/>
    <property type="match status" value="3"/>
</dbReference>
<dbReference type="PROSITE" id="PS50297">
    <property type="entry name" value="ANK_REP_REGION"/>
    <property type="match status" value="2"/>
</dbReference>
<dbReference type="EMBL" id="DF977546">
    <property type="protein sequence ID" value="GAW27289.1"/>
    <property type="molecule type" value="Genomic_DNA"/>
</dbReference>
<evidence type="ECO:0000313" key="5">
    <source>
        <dbReference type="Proteomes" id="UP000054516"/>
    </source>
</evidence>
<dbReference type="PANTHER" id="PTHR24171">
    <property type="entry name" value="ANKYRIN REPEAT DOMAIN-CONTAINING PROTEIN 39-RELATED"/>
    <property type="match status" value="1"/>
</dbReference>
<protein>
    <submittedName>
        <fullName evidence="4">Putative ankyrin PH and SEC7 domain-containing protein secG-like</fullName>
    </submittedName>
</protein>
<dbReference type="Pfam" id="PF13637">
    <property type="entry name" value="Ank_4"/>
    <property type="match status" value="1"/>
</dbReference>
<dbReference type="PANTHER" id="PTHR24171:SF11">
    <property type="entry name" value="26S PROTEASOME NON-ATPASE REGULATORY SUBUNIT 10"/>
    <property type="match status" value="1"/>
</dbReference>
<dbReference type="SMART" id="SM00248">
    <property type="entry name" value="ANK"/>
    <property type="match status" value="4"/>
</dbReference>
<proteinExistence type="predicted"/>
<feature type="repeat" description="ANK" evidence="3">
    <location>
        <begin position="61"/>
        <end position="93"/>
    </location>
</feature>
<evidence type="ECO:0000256" key="1">
    <source>
        <dbReference type="ARBA" id="ARBA00022737"/>
    </source>
</evidence>
<dbReference type="AlphaFoldDB" id="A0A1S8AB62"/>
<keyword evidence="2 3" id="KW-0040">ANK repeat</keyword>
<evidence type="ECO:0000256" key="3">
    <source>
        <dbReference type="PROSITE-ProRule" id="PRU00023"/>
    </source>
</evidence>
<name>A0A1S8AB62_ROSNE</name>
<gene>
    <name evidence="4" type="ORF">SAMD00023353_10100190</name>
</gene>
<dbReference type="InterPro" id="IPR036770">
    <property type="entry name" value="Ankyrin_rpt-contain_sf"/>
</dbReference>
<accession>A0A1S8AB62</accession>
<feature type="repeat" description="ANK" evidence="3">
    <location>
        <begin position="28"/>
        <end position="60"/>
    </location>
</feature>
<dbReference type="Gene3D" id="1.25.40.20">
    <property type="entry name" value="Ankyrin repeat-containing domain"/>
    <property type="match status" value="2"/>
</dbReference>
<evidence type="ECO:0000256" key="2">
    <source>
        <dbReference type="ARBA" id="ARBA00023043"/>
    </source>
</evidence>
<dbReference type="SUPFAM" id="SSF48403">
    <property type="entry name" value="Ankyrin repeat"/>
    <property type="match status" value="1"/>
</dbReference>
<evidence type="ECO:0000313" key="4">
    <source>
        <dbReference type="EMBL" id="GAW27289.1"/>
    </source>
</evidence>
<dbReference type="STRING" id="77044.A0A1S8AB62"/>
<sequence>MLAAISGQERIVRLLLEKGADINFRDNAKFSPLMWAVGRGLPGMVQLLLEKGAKVDLKNKIKQTPLLLAVEPETERIVQLLLNEGANASSSGIWTQRPSMFADESDQGRVMQRVLEDSSFIAAQNHMNQLLKSSERWGYGSMVKQAPQQWENCNSGSLYSALTQRYAMKSRYEPIARLLVEHGADVNAVDSLDRTPLHYAAQRGQEGPRPFGAATPRLRRARMNVER</sequence>